<dbReference type="Pfam" id="PF16561">
    <property type="entry name" value="AMPK1_CBM"/>
    <property type="match status" value="1"/>
</dbReference>
<keyword evidence="3" id="KW-0472">Membrane</keyword>
<dbReference type="InterPro" id="IPR013783">
    <property type="entry name" value="Ig-like_fold"/>
</dbReference>
<dbReference type="AlphaFoldDB" id="A0A6H0Y250"/>
<evidence type="ECO:0000313" key="6">
    <source>
        <dbReference type="Proteomes" id="UP000503462"/>
    </source>
</evidence>
<feature type="compositionally biased region" description="Polar residues" evidence="2">
    <location>
        <begin position="9"/>
        <end position="25"/>
    </location>
</feature>
<dbReference type="OrthoDB" id="5350410at2759"/>
<feature type="region of interest" description="Disordered" evidence="2">
    <location>
        <begin position="342"/>
        <end position="383"/>
    </location>
</feature>
<feature type="transmembrane region" description="Helical" evidence="3">
    <location>
        <begin position="394"/>
        <end position="414"/>
    </location>
</feature>
<evidence type="ECO:0000256" key="1">
    <source>
        <dbReference type="ARBA" id="ARBA00010926"/>
    </source>
</evidence>
<dbReference type="PANTHER" id="PTHR10343">
    <property type="entry name" value="5'-AMP-ACTIVATED PROTEIN KINASE , BETA SUBUNIT"/>
    <property type="match status" value="1"/>
</dbReference>
<reference evidence="5 6" key="1">
    <citation type="journal article" date="2016" name="Sci. Rep.">
        <title>Peltaster fructicola genome reveals evolution from an invasive phytopathogen to an ectophytic parasite.</title>
        <authorList>
            <person name="Xu C."/>
            <person name="Chen H."/>
            <person name="Gleason M.L."/>
            <person name="Xu J.R."/>
            <person name="Liu H."/>
            <person name="Zhang R."/>
            <person name="Sun G."/>
        </authorList>
    </citation>
    <scope>NUCLEOTIDE SEQUENCE [LARGE SCALE GENOMIC DNA]</scope>
    <source>
        <strain evidence="5 6">LNHT1506</strain>
    </source>
</reference>
<protein>
    <recommendedName>
        <fullName evidence="4">AMP-activated protein kinase glycogen-binding domain-containing protein</fullName>
    </recommendedName>
</protein>
<feature type="region of interest" description="Disordered" evidence="2">
    <location>
        <begin position="158"/>
        <end position="178"/>
    </location>
</feature>
<dbReference type="PANTHER" id="PTHR10343:SF84">
    <property type="entry name" value="5'-AMP-ACTIVATED PROTEIN KINASE SUBUNIT BETA-1"/>
    <property type="match status" value="1"/>
</dbReference>
<accession>A0A6H0Y250</accession>
<feature type="region of interest" description="Disordered" evidence="2">
    <location>
        <begin position="293"/>
        <end position="326"/>
    </location>
</feature>
<feature type="domain" description="AMP-activated protein kinase glycogen-binding" evidence="4">
    <location>
        <begin position="78"/>
        <end position="153"/>
    </location>
</feature>
<sequence length="432" mass="46773">MSTTEKSEQPLLTSDPANAITNTIDTVIEPSRHDRPKLNSKPSWVGPLPRSRAPSPNARAMSQRVSIQYSAPGLQPPVYITTSLSDSQWEVIEMEATHHDGEFVFHKDFDAVEGEYQYKFRLGPGDWWVCDESQPTIDDGDGNRNNVLSVTRDSILGSQKRQPIADTVPSTGPAPISEPERKAVSLLLPQDSVLNMSAMNALSDYTAKQEDRDLEHEHDAHDEHVPLLKHETSYPGQVEDVPDGTVLSSPISSASSKSSIEDLVCPEADPEDTTLQEFPTDHASIVREIQRTQLSLPEDITTDQPVGSPSSYTTTSGLASLTPPLPSVQEEVAESEILVMVSDSEDDNVKDLPAGGDKQRHSHRSKRHQHPKSTEKAVGGSGTSKGHLADLGEIFFGIAFASVVAIVAVIMYSTGMISQQDGVKDGGAALGP</sequence>
<gene>
    <name evidence="5" type="ORF">AMS68_006609</name>
</gene>
<evidence type="ECO:0000313" key="5">
    <source>
        <dbReference type="EMBL" id="QIX01092.1"/>
    </source>
</evidence>
<keyword evidence="3" id="KW-0812">Transmembrane</keyword>
<dbReference type="CDD" id="cd02859">
    <property type="entry name" value="E_set_AMPKbeta_like_N"/>
    <property type="match status" value="1"/>
</dbReference>
<proteinExistence type="inferred from homology"/>
<dbReference type="Proteomes" id="UP000503462">
    <property type="component" value="Chromosome 4"/>
</dbReference>
<dbReference type="SUPFAM" id="SSF81296">
    <property type="entry name" value="E set domains"/>
    <property type="match status" value="1"/>
</dbReference>
<feature type="region of interest" description="Disordered" evidence="2">
    <location>
        <begin position="1"/>
        <end position="59"/>
    </location>
</feature>
<feature type="region of interest" description="Disordered" evidence="2">
    <location>
        <begin position="234"/>
        <end position="263"/>
    </location>
</feature>
<feature type="compositionally biased region" description="Low complexity" evidence="2">
    <location>
        <begin position="248"/>
        <end position="258"/>
    </location>
</feature>
<keyword evidence="6" id="KW-1185">Reference proteome</keyword>
<dbReference type="EMBL" id="CP051142">
    <property type="protein sequence ID" value="QIX01092.1"/>
    <property type="molecule type" value="Genomic_DNA"/>
</dbReference>
<name>A0A6H0Y250_9PEZI</name>
<feature type="compositionally biased region" description="Polar residues" evidence="2">
    <location>
        <begin position="302"/>
        <end position="319"/>
    </location>
</feature>
<dbReference type="Gene3D" id="2.60.40.10">
    <property type="entry name" value="Immunoglobulins"/>
    <property type="match status" value="1"/>
</dbReference>
<evidence type="ECO:0000256" key="3">
    <source>
        <dbReference type="SAM" id="Phobius"/>
    </source>
</evidence>
<organism evidence="5 6">
    <name type="scientific">Peltaster fructicola</name>
    <dbReference type="NCBI Taxonomy" id="286661"/>
    <lineage>
        <taxon>Eukaryota</taxon>
        <taxon>Fungi</taxon>
        <taxon>Dikarya</taxon>
        <taxon>Ascomycota</taxon>
        <taxon>Pezizomycotina</taxon>
        <taxon>Dothideomycetes</taxon>
        <taxon>Dothideomycetes incertae sedis</taxon>
        <taxon>Peltaster</taxon>
    </lineage>
</organism>
<keyword evidence="3" id="KW-1133">Transmembrane helix</keyword>
<dbReference type="InterPro" id="IPR050827">
    <property type="entry name" value="CRP1_MDG1_kinase"/>
</dbReference>
<evidence type="ECO:0000259" key="4">
    <source>
        <dbReference type="Pfam" id="PF16561"/>
    </source>
</evidence>
<dbReference type="InterPro" id="IPR032640">
    <property type="entry name" value="AMPK1_CBM"/>
</dbReference>
<dbReference type="InterPro" id="IPR014756">
    <property type="entry name" value="Ig_E-set"/>
</dbReference>
<comment type="similarity">
    <text evidence="1">Belongs to the 5'-AMP-activated protein kinase beta subunit family.</text>
</comment>
<evidence type="ECO:0000256" key="2">
    <source>
        <dbReference type="SAM" id="MobiDB-lite"/>
    </source>
</evidence>
<feature type="compositionally biased region" description="Basic residues" evidence="2">
    <location>
        <begin position="360"/>
        <end position="371"/>
    </location>
</feature>